<accession>A0AAU9KB25</accession>
<dbReference type="InterPro" id="IPR001594">
    <property type="entry name" value="Palmitoyltrfase_DHHC"/>
</dbReference>
<gene>
    <name evidence="9" type="ORF">BSTOLATCC_MIC62491</name>
</gene>
<dbReference type="EC" id="2.3.1.225" evidence="7"/>
<dbReference type="GO" id="GO:0006612">
    <property type="term" value="P:protein targeting to membrane"/>
    <property type="evidence" value="ECO:0007669"/>
    <property type="project" value="TreeGrafter"/>
</dbReference>
<feature type="domain" description="Palmitoyltransferase DHHC" evidence="8">
    <location>
        <begin position="103"/>
        <end position="205"/>
    </location>
</feature>
<keyword evidence="2 7" id="KW-0808">Transferase</keyword>
<keyword evidence="3 7" id="KW-0812">Transmembrane</keyword>
<feature type="transmembrane region" description="Helical" evidence="7">
    <location>
        <begin position="230"/>
        <end position="248"/>
    </location>
</feature>
<dbReference type="GO" id="GO:0019706">
    <property type="term" value="F:protein-cysteine S-palmitoyltransferase activity"/>
    <property type="evidence" value="ECO:0007669"/>
    <property type="project" value="UniProtKB-EC"/>
</dbReference>
<dbReference type="AlphaFoldDB" id="A0AAU9KB25"/>
<sequence>MVSGKSKLFASLKVIDVLVFLYYYIGTIVLGFIMKKPTSSVYAAAIVMLVFLGLLTVSTIMIYIVSPGYIPQDFQLATIPEENKYRSSNYISETDLTEARITECSSCSVKSPPKTSHCYECKKCVQYRFSHLHLFCKCIGLYNIKFYFILMMSCLIGSVTCIGLDYMIMRDTKTPFYDLNLPFMLMLSAIYSLRFIYEAGDLLIFMANREMPPVRTEYSVFRTDSWYENYKFLLGSVFLFWFIPFKIMRKKDMAVPLRLRTTYGTTIKIKHKYVCN</sequence>
<dbReference type="EMBL" id="CAJZBQ010000060">
    <property type="protein sequence ID" value="CAG9334907.1"/>
    <property type="molecule type" value="Genomic_DNA"/>
</dbReference>
<keyword evidence="5 7" id="KW-0472">Membrane</keyword>
<dbReference type="GO" id="GO:0005783">
    <property type="term" value="C:endoplasmic reticulum"/>
    <property type="evidence" value="ECO:0007669"/>
    <property type="project" value="TreeGrafter"/>
</dbReference>
<dbReference type="GO" id="GO:0016020">
    <property type="term" value="C:membrane"/>
    <property type="evidence" value="ECO:0007669"/>
    <property type="project" value="UniProtKB-SubCell"/>
</dbReference>
<comment type="domain">
    <text evidence="7">The DHHC domain is required for palmitoyltransferase activity.</text>
</comment>
<comment type="catalytic activity">
    <reaction evidence="7">
        <text>L-cysteinyl-[protein] + hexadecanoyl-CoA = S-hexadecanoyl-L-cysteinyl-[protein] + CoA</text>
        <dbReference type="Rhea" id="RHEA:36683"/>
        <dbReference type="Rhea" id="RHEA-COMP:10131"/>
        <dbReference type="Rhea" id="RHEA-COMP:11032"/>
        <dbReference type="ChEBI" id="CHEBI:29950"/>
        <dbReference type="ChEBI" id="CHEBI:57287"/>
        <dbReference type="ChEBI" id="CHEBI:57379"/>
        <dbReference type="ChEBI" id="CHEBI:74151"/>
        <dbReference type="EC" id="2.3.1.225"/>
    </reaction>
</comment>
<dbReference type="PROSITE" id="PS50216">
    <property type="entry name" value="DHHC"/>
    <property type="match status" value="1"/>
</dbReference>
<evidence type="ECO:0000313" key="10">
    <source>
        <dbReference type="Proteomes" id="UP001162131"/>
    </source>
</evidence>
<comment type="similarity">
    <text evidence="7">Belongs to the DHHC palmitoyltransferase family.</text>
</comment>
<evidence type="ECO:0000256" key="5">
    <source>
        <dbReference type="ARBA" id="ARBA00023136"/>
    </source>
</evidence>
<name>A0AAU9KB25_9CILI</name>
<evidence type="ECO:0000256" key="6">
    <source>
        <dbReference type="ARBA" id="ARBA00023315"/>
    </source>
</evidence>
<reference evidence="9" key="1">
    <citation type="submission" date="2021-09" db="EMBL/GenBank/DDBJ databases">
        <authorList>
            <consortium name="AG Swart"/>
            <person name="Singh M."/>
            <person name="Singh A."/>
            <person name="Seah K."/>
            <person name="Emmerich C."/>
        </authorList>
    </citation>
    <scope>NUCLEOTIDE SEQUENCE</scope>
    <source>
        <strain evidence="9">ATCC30299</strain>
    </source>
</reference>
<feature type="transmembrane region" description="Helical" evidence="7">
    <location>
        <begin position="12"/>
        <end position="34"/>
    </location>
</feature>
<dbReference type="GO" id="GO:0005794">
    <property type="term" value="C:Golgi apparatus"/>
    <property type="evidence" value="ECO:0007669"/>
    <property type="project" value="TreeGrafter"/>
</dbReference>
<keyword evidence="6 7" id="KW-0012">Acyltransferase</keyword>
<keyword evidence="10" id="KW-1185">Reference proteome</keyword>
<dbReference type="PANTHER" id="PTHR22883">
    <property type="entry name" value="ZINC FINGER DHHC DOMAIN CONTAINING PROTEIN"/>
    <property type="match status" value="1"/>
</dbReference>
<evidence type="ECO:0000313" key="9">
    <source>
        <dbReference type="EMBL" id="CAG9334907.1"/>
    </source>
</evidence>
<evidence type="ECO:0000256" key="1">
    <source>
        <dbReference type="ARBA" id="ARBA00004141"/>
    </source>
</evidence>
<evidence type="ECO:0000259" key="8">
    <source>
        <dbReference type="Pfam" id="PF01529"/>
    </source>
</evidence>
<evidence type="ECO:0000256" key="7">
    <source>
        <dbReference type="RuleBase" id="RU079119"/>
    </source>
</evidence>
<proteinExistence type="inferred from homology"/>
<comment type="subcellular location">
    <subcellularLocation>
        <location evidence="1">Membrane</location>
        <topology evidence="1">Multi-pass membrane protein</topology>
    </subcellularLocation>
</comment>
<dbReference type="Pfam" id="PF01529">
    <property type="entry name" value="DHHC"/>
    <property type="match status" value="1"/>
</dbReference>
<comment type="caution">
    <text evidence="9">The sequence shown here is derived from an EMBL/GenBank/DDBJ whole genome shotgun (WGS) entry which is preliminary data.</text>
</comment>
<feature type="transmembrane region" description="Helical" evidence="7">
    <location>
        <begin position="179"/>
        <end position="197"/>
    </location>
</feature>
<dbReference type="Proteomes" id="UP001162131">
    <property type="component" value="Unassembled WGS sequence"/>
</dbReference>
<feature type="transmembrane region" description="Helical" evidence="7">
    <location>
        <begin position="41"/>
        <end position="65"/>
    </location>
</feature>
<evidence type="ECO:0000256" key="4">
    <source>
        <dbReference type="ARBA" id="ARBA00022989"/>
    </source>
</evidence>
<protein>
    <recommendedName>
        <fullName evidence="7">Palmitoyltransferase</fullName>
        <ecNumber evidence="7">2.3.1.225</ecNumber>
    </recommendedName>
</protein>
<evidence type="ECO:0000256" key="2">
    <source>
        <dbReference type="ARBA" id="ARBA00022679"/>
    </source>
</evidence>
<dbReference type="InterPro" id="IPR039859">
    <property type="entry name" value="PFA4/ZDH16/20/ERF2-like"/>
</dbReference>
<feature type="transmembrane region" description="Helical" evidence="7">
    <location>
        <begin position="146"/>
        <end position="167"/>
    </location>
</feature>
<organism evidence="9 10">
    <name type="scientific">Blepharisma stoltei</name>
    <dbReference type="NCBI Taxonomy" id="1481888"/>
    <lineage>
        <taxon>Eukaryota</taxon>
        <taxon>Sar</taxon>
        <taxon>Alveolata</taxon>
        <taxon>Ciliophora</taxon>
        <taxon>Postciliodesmatophora</taxon>
        <taxon>Heterotrichea</taxon>
        <taxon>Heterotrichida</taxon>
        <taxon>Blepharismidae</taxon>
        <taxon>Blepharisma</taxon>
    </lineage>
</organism>
<evidence type="ECO:0000256" key="3">
    <source>
        <dbReference type="ARBA" id="ARBA00022692"/>
    </source>
</evidence>
<keyword evidence="4 7" id="KW-1133">Transmembrane helix</keyword>